<dbReference type="InterPro" id="IPR002563">
    <property type="entry name" value="Flavin_Rdtase-like_dom"/>
</dbReference>
<dbReference type="InterPro" id="IPR012349">
    <property type="entry name" value="Split_barrel_FMN-bd"/>
</dbReference>
<accession>A0A7L4WPJ1</accession>
<evidence type="ECO:0000256" key="1">
    <source>
        <dbReference type="ARBA" id="ARBA00008898"/>
    </source>
</evidence>
<gene>
    <name evidence="4" type="primary">plqL</name>
</gene>
<keyword evidence="2" id="KW-0560">Oxidoreductase</keyword>
<dbReference type="GO" id="GO:0010181">
    <property type="term" value="F:FMN binding"/>
    <property type="evidence" value="ECO:0007669"/>
    <property type="project" value="InterPro"/>
</dbReference>
<dbReference type="GO" id="GO:0042602">
    <property type="term" value="F:riboflavin reductase (NADPH) activity"/>
    <property type="evidence" value="ECO:0007669"/>
    <property type="project" value="TreeGrafter"/>
</dbReference>
<evidence type="ECO:0000313" key="4">
    <source>
        <dbReference type="EMBL" id="QFS19055.1"/>
    </source>
</evidence>
<dbReference type="AlphaFoldDB" id="A0A7L4WPJ1"/>
<comment type="similarity">
    <text evidence="1">Belongs to the non-flavoprotein flavin reductase family.</text>
</comment>
<dbReference type="InterPro" id="IPR050268">
    <property type="entry name" value="NADH-dep_flavin_reductase"/>
</dbReference>
<evidence type="ECO:0000256" key="2">
    <source>
        <dbReference type="ARBA" id="ARBA00023002"/>
    </source>
</evidence>
<dbReference type="PANTHER" id="PTHR30466">
    <property type="entry name" value="FLAVIN REDUCTASE"/>
    <property type="match status" value="1"/>
</dbReference>
<dbReference type="EMBL" id="MN158712">
    <property type="protein sequence ID" value="QFS19055.1"/>
    <property type="molecule type" value="Genomic_DNA"/>
</dbReference>
<proteinExistence type="inferred from homology"/>
<evidence type="ECO:0000259" key="3">
    <source>
        <dbReference type="SMART" id="SM00903"/>
    </source>
</evidence>
<dbReference type="Gene3D" id="2.30.110.10">
    <property type="entry name" value="Electron Transport, Fmn-binding Protein, Chain A"/>
    <property type="match status" value="1"/>
</dbReference>
<dbReference type="PANTHER" id="PTHR30466:SF11">
    <property type="entry name" value="FLAVIN-DEPENDENT MONOOXYGENASE, REDUCTASE SUBUNIT HSAB"/>
    <property type="match status" value="1"/>
</dbReference>
<feature type="domain" description="Flavin reductase like" evidence="3">
    <location>
        <begin position="26"/>
        <end position="171"/>
    </location>
</feature>
<sequence>MGTTSPARDHTDAAVPVSSGTLRGVLREVPTAVTVVTATTEGGPAGLTVGSFVSVSLDPPLIGIFVDEKSSSWPEMRRSATFTVNVLSGDQQELCARFASSGGDKFAGLTPATSPLGNPLLPGVAAWLDCRVEEIRKLGDHHFALARVAGLGRPATAGSTSIVFHRGALHAVP</sequence>
<dbReference type="Pfam" id="PF01613">
    <property type="entry name" value="Flavin_Reduct"/>
    <property type="match status" value="1"/>
</dbReference>
<protein>
    <submittedName>
        <fullName evidence="4">ActVB family FMN reductase</fullName>
    </submittedName>
</protein>
<name>A0A7L4WPJ1_9ACTN</name>
<dbReference type="SUPFAM" id="SSF50475">
    <property type="entry name" value="FMN-binding split barrel"/>
    <property type="match status" value="1"/>
</dbReference>
<reference evidence="4" key="1">
    <citation type="submission" date="2019-07" db="EMBL/GenBank/DDBJ databases">
        <authorList>
            <person name="Zhang Q."/>
            <person name="Ren J."/>
            <person name="Wang W."/>
            <person name="Zhai J."/>
            <person name="Yang J."/>
            <person name="Liu N."/>
            <person name="Huang Y."/>
            <person name="Pan G."/>
            <person name="Chen Y."/>
            <person name="Fan K."/>
        </authorList>
    </citation>
    <scope>NUCLEOTIDE SEQUENCE</scope>
    <source>
        <strain evidence="4">FXJ8.102</strain>
    </source>
</reference>
<organism evidence="4">
    <name type="scientific">Streptomyces sp. FXJ8.102</name>
    <dbReference type="NCBI Taxonomy" id="1581323"/>
    <lineage>
        <taxon>Bacteria</taxon>
        <taxon>Bacillati</taxon>
        <taxon>Actinomycetota</taxon>
        <taxon>Actinomycetes</taxon>
        <taxon>Kitasatosporales</taxon>
        <taxon>Streptomycetaceae</taxon>
        <taxon>Streptomyces</taxon>
    </lineage>
</organism>
<dbReference type="SMART" id="SM00903">
    <property type="entry name" value="Flavin_Reduct"/>
    <property type="match status" value="1"/>
</dbReference>